<accession>A0A2P2Q3L4</accession>
<name>A0A2P2Q3L4_RHIMU</name>
<organism evidence="1">
    <name type="scientific">Rhizophora mucronata</name>
    <name type="common">Asiatic mangrove</name>
    <dbReference type="NCBI Taxonomy" id="61149"/>
    <lineage>
        <taxon>Eukaryota</taxon>
        <taxon>Viridiplantae</taxon>
        <taxon>Streptophyta</taxon>
        <taxon>Embryophyta</taxon>
        <taxon>Tracheophyta</taxon>
        <taxon>Spermatophyta</taxon>
        <taxon>Magnoliopsida</taxon>
        <taxon>eudicotyledons</taxon>
        <taxon>Gunneridae</taxon>
        <taxon>Pentapetalae</taxon>
        <taxon>rosids</taxon>
        <taxon>fabids</taxon>
        <taxon>Malpighiales</taxon>
        <taxon>Rhizophoraceae</taxon>
        <taxon>Rhizophora</taxon>
    </lineage>
</organism>
<sequence>MMSSNLTLLVNYFIQHRKAVVPLVLTGLLCKPKRFRFLLSN</sequence>
<protein>
    <submittedName>
        <fullName evidence="1">Uncharacterized protein</fullName>
    </submittedName>
</protein>
<dbReference type="AlphaFoldDB" id="A0A2P2Q3L4"/>
<dbReference type="EMBL" id="GGEC01081077">
    <property type="protein sequence ID" value="MBX61561.1"/>
    <property type="molecule type" value="Transcribed_RNA"/>
</dbReference>
<proteinExistence type="predicted"/>
<reference evidence="1" key="1">
    <citation type="submission" date="2018-02" db="EMBL/GenBank/DDBJ databases">
        <title>Rhizophora mucronata_Transcriptome.</title>
        <authorList>
            <person name="Meera S.P."/>
            <person name="Sreeshan A."/>
            <person name="Augustine A."/>
        </authorList>
    </citation>
    <scope>NUCLEOTIDE SEQUENCE</scope>
    <source>
        <tissue evidence="1">Leaf</tissue>
    </source>
</reference>
<evidence type="ECO:0000313" key="1">
    <source>
        <dbReference type="EMBL" id="MBX61561.1"/>
    </source>
</evidence>